<accession>A0A673CSE1</accession>
<evidence type="ECO:0000256" key="17">
    <source>
        <dbReference type="PROSITE-ProRule" id="PRU01263"/>
    </source>
</evidence>
<dbReference type="RefSeq" id="XP_029993199.1">
    <property type="nucleotide sequence ID" value="XM_030137339.1"/>
</dbReference>
<dbReference type="SMART" id="SM00355">
    <property type="entry name" value="ZnF_C2H2"/>
    <property type="match status" value="5"/>
</dbReference>
<sequence length="608" mass="68757">MKKKSRRPRSSDTSHQTSSVSEEKRSSGSRGRPRKNIPAVTDALYHENTQMEKPAEYSETAEDTHKHGESKFKSSGRLSTATCRLCHGKFSPRSLRHAFNKWPQDSIHIVEDESDAATQTPVLFHTDFQRLVGVQLDRDPRLSEFICKKCHAKFYKCHSILVRFLQRVNLPPVGKDNSKTWKTAKCAESSVNHGSAAPPSFTSDPKCLHSLVSWAHHHGEACRSCPDLKEVLEGQCWGSVKAVWGCVDGHQYIMDARCDAAAGTNVEHTLNFSSRTLGSRDGDGSEEEEHNEEEEEDEGSGRTPAGSLVQHSPGPVTAQSQSSALNDWTGNAEDFSGQEESLVAAQMEDRMADSEFSDRVMSEDEFGKGGLSDDELFEPYPDSKRPRSKGRQSLKTPEEPKTRKKPGPKPGWKNKFKPKGEELPNIYKCPYQGCTAVYRAPDGLKKHIREHHEEVRERPCPHPGCNKVFMIDRYLQRHVKLIHTEERNYICDQCGQTFKQRKHLSVHQMRHSGAKPLQCEVCGFQCRQRASLKYHMTKHKAEADLEFACLICGKRFEKAHNLNVHMSMVHPLTQVEAHRGNSQQQQTTYTDLHTITLTGEVVQHDQDR</sequence>
<keyword evidence="11" id="KW-0238">DNA-binding</keyword>
<dbReference type="Proteomes" id="UP000472271">
    <property type="component" value="Chromosome 6"/>
</dbReference>
<dbReference type="GO" id="GO:0000776">
    <property type="term" value="C:kinetochore"/>
    <property type="evidence" value="ECO:0007669"/>
    <property type="project" value="UniProtKB-KW"/>
</dbReference>
<feature type="compositionally biased region" description="Low complexity" evidence="18">
    <location>
        <begin position="11"/>
        <end position="20"/>
    </location>
</feature>
<evidence type="ECO:0000256" key="7">
    <source>
        <dbReference type="ARBA" id="ARBA00022771"/>
    </source>
</evidence>
<dbReference type="InParanoid" id="A0A673CSE1"/>
<dbReference type="InterPro" id="IPR012934">
    <property type="entry name" value="Znf_AD"/>
</dbReference>
<keyword evidence="22" id="KW-1185">Reference proteome</keyword>
<dbReference type="PROSITE" id="PS51915">
    <property type="entry name" value="ZAD"/>
    <property type="match status" value="1"/>
</dbReference>
<keyword evidence="9" id="KW-0995">Kinetochore</keyword>
<keyword evidence="8 17" id="KW-0862">Zinc</keyword>
<feature type="compositionally biased region" description="Acidic residues" evidence="18">
    <location>
        <begin position="284"/>
        <end position="298"/>
    </location>
</feature>
<keyword evidence="7 16" id="KW-0863">Zinc-finger</keyword>
<dbReference type="AlphaFoldDB" id="A0A673CSE1"/>
<dbReference type="Ensembl" id="ENSSORT00005056119.1">
    <property type="protein sequence ID" value="ENSSORP00005054843.1"/>
    <property type="gene ID" value="ENSSORG00005024528.1"/>
</dbReference>
<dbReference type="InterPro" id="IPR036236">
    <property type="entry name" value="Znf_C2H2_sf"/>
</dbReference>
<feature type="domain" description="ZAD" evidence="20">
    <location>
        <begin position="81"/>
        <end position="174"/>
    </location>
</feature>
<dbReference type="PROSITE" id="PS00028">
    <property type="entry name" value="ZINC_FINGER_C2H2_1"/>
    <property type="match status" value="5"/>
</dbReference>
<keyword evidence="14" id="KW-0137">Centromere</keyword>
<evidence type="ECO:0000259" key="20">
    <source>
        <dbReference type="PROSITE" id="PS51915"/>
    </source>
</evidence>
<dbReference type="Pfam" id="PF00096">
    <property type="entry name" value="zf-C2H2"/>
    <property type="match status" value="2"/>
</dbReference>
<reference evidence="21" key="1">
    <citation type="submission" date="2019-06" db="EMBL/GenBank/DDBJ databases">
        <authorList>
            <consortium name="Wellcome Sanger Institute Data Sharing"/>
        </authorList>
    </citation>
    <scope>NUCLEOTIDE SEQUENCE [LARGE SCALE GENOMIC DNA]</scope>
</reference>
<gene>
    <name evidence="21" type="primary">znf276</name>
</gene>
<feature type="domain" description="C2H2-type" evidence="19">
    <location>
        <begin position="517"/>
        <end position="544"/>
    </location>
</feature>
<evidence type="ECO:0000256" key="11">
    <source>
        <dbReference type="ARBA" id="ARBA00023125"/>
    </source>
</evidence>
<feature type="compositionally biased region" description="Basic residues" evidence="18">
    <location>
        <begin position="402"/>
        <end position="417"/>
    </location>
</feature>
<keyword evidence="4" id="KW-0158">Chromosome</keyword>
<evidence type="ECO:0000256" key="10">
    <source>
        <dbReference type="ARBA" id="ARBA00023015"/>
    </source>
</evidence>
<evidence type="ECO:0000256" key="13">
    <source>
        <dbReference type="ARBA" id="ARBA00023242"/>
    </source>
</evidence>
<feature type="region of interest" description="Disordered" evidence="18">
    <location>
        <begin position="364"/>
        <end position="419"/>
    </location>
</feature>
<dbReference type="FunFam" id="3.30.160.60:FF:000503">
    <property type="entry name" value="Zinc finger protein 276"/>
    <property type="match status" value="1"/>
</dbReference>
<feature type="region of interest" description="Disordered" evidence="18">
    <location>
        <begin position="1"/>
        <end position="74"/>
    </location>
</feature>
<keyword evidence="10" id="KW-0805">Transcription regulation</keyword>
<evidence type="ECO:0000256" key="8">
    <source>
        <dbReference type="ARBA" id="ARBA00022833"/>
    </source>
</evidence>
<dbReference type="GO" id="GO:0003677">
    <property type="term" value="F:DNA binding"/>
    <property type="evidence" value="ECO:0007669"/>
    <property type="project" value="UniProtKB-KW"/>
</dbReference>
<evidence type="ECO:0000256" key="5">
    <source>
        <dbReference type="ARBA" id="ARBA00022723"/>
    </source>
</evidence>
<feature type="domain" description="C2H2-type" evidence="19">
    <location>
        <begin position="489"/>
        <end position="516"/>
    </location>
</feature>
<dbReference type="PANTHER" id="PTHR24406">
    <property type="entry name" value="TRANSCRIPTIONAL REPRESSOR CTCFL-RELATED"/>
    <property type="match status" value="1"/>
</dbReference>
<feature type="binding site" evidence="17">
    <location>
        <position position="150"/>
    </location>
    <ligand>
        <name>Zn(2+)</name>
        <dbReference type="ChEBI" id="CHEBI:29105"/>
    </ligand>
</feature>
<evidence type="ECO:0000256" key="3">
    <source>
        <dbReference type="ARBA" id="ARBA00004629"/>
    </source>
</evidence>
<name>A0A673CSE1_9TELE</name>
<evidence type="ECO:0000313" key="22">
    <source>
        <dbReference type="Proteomes" id="UP000472271"/>
    </source>
</evidence>
<dbReference type="OrthoDB" id="8823111at2759"/>
<dbReference type="PROSITE" id="PS50157">
    <property type="entry name" value="ZINC_FINGER_C2H2_2"/>
    <property type="match status" value="5"/>
</dbReference>
<dbReference type="GO" id="GO:0005634">
    <property type="term" value="C:nucleus"/>
    <property type="evidence" value="ECO:0007669"/>
    <property type="project" value="UniProtKB-SubCell"/>
</dbReference>
<dbReference type="InterPro" id="IPR013087">
    <property type="entry name" value="Znf_C2H2_type"/>
</dbReference>
<feature type="compositionally biased region" description="Basic and acidic residues" evidence="18">
    <location>
        <begin position="49"/>
        <end position="72"/>
    </location>
</feature>
<dbReference type="GO" id="GO:0008270">
    <property type="term" value="F:zinc ion binding"/>
    <property type="evidence" value="ECO:0007669"/>
    <property type="project" value="UniProtKB-UniRule"/>
</dbReference>
<reference evidence="21" key="2">
    <citation type="submission" date="2025-08" db="UniProtKB">
        <authorList>
            <consortium name="Ensembl"/>
        </authorList>
    </citation>
    <scope>IDENTIFICATION</scope>
</reference>
<evidence type="ECO:0000313" key="21">
    <source>
        <dbReference type="Ensembl" id="ENSSORP00005054843.1"/>
    </source>
</evidence>
<dbReference type="InterPro" id="IPR050888">
    <property type="entry name" value="ZnF_C2H2-type_TF"/>
</dbReference>
<comment type="subcellular location">
    <subcellularLocation>
        <location evidence="3">Chromosome</location>
        <location evidence="3">Centromere</location>
        <location evidence="3">Kinetochore</location>
    </subcellularLocation>
    <subcellularLocation>
        <location evidence="2">Nucleus</location>
    </subcellularLocation>
</comment>
<evidence type="ECO:0000256" key="15">
    <source>
        <dbReference type="ARBA" id="ARBA00067232"/>
    </source>
</evidence>
<evidence type="ECO:0000256" key="6">
    <source>
        <dbReference type="ARBA" id="ARBA00022737"/>
    </source>
</evidence>
<comment type="function">
    <text evidence="1">May be involved in transcriptional regulation.</text>
</comment>
<keyword evidence="13" id="KW-0539">Nucleus</keyword>
<keyword evidence="5 17" id="KW-0479">Metal-binding</keyword>
<feature type="binding site" evidence="17">
    <location>
        <position position="147"/>
    </location>
    <ligand>
        <name>Zn(2+)</name>
        <dbReference type="ChEBI" id="CHEBI:29105"/>
    </ligand>
</feature>
<feature type="region of interest" description="Disordered" evidence="18">
    <location>
        <begin position="273"/>
        <end position="336"/>
    </location>
</feature>
<evidence type="ECO:0000256" key="12">
    <source>
        <dbReference type="ARBA" id="ARBA00023163"/>
    </source>
</evidence>
<feature type="compositionally biased region" description="Polar residues" evidence="18">
    <location>
        <begin position="317"/>
        <end position="329"/>
    </location>
</feature>
<dbReference type="Gene3D" id="3.30.160.60">
    <property type="entry name" value="Classic Zinc Finger"/>
    <property type="match status" value="5"/>
</dbReference>
<dbReference type="Pfam" id="PF07776">
    <property type="entry name" value="zf-AD"/>
    <property type="match status" value="1"/>
</dbReference>
<reference evidence="21" key="3">
    <citation type="submission" date="2025-09" db="UniProtKB">
        <authorList>
            <consortium name="Ensembl"/>
        </authorList>
    </citation>
    <scope>IDENTIFICATION</scope>
</reference>
<dbReference type="CTD" id="92822"/>
<feature type="domain" description="C2H2-type" evidence="19">
    <location>
        <begin position="427"/>
        <end position="456"/>
    </location>
</feature>
<feature type="binding site" evidence="17">
    <location>
        <position position="83"/>
    </location>
    <ligand>
        <name>Zn(2+)</name>
        <dbReference type="ChEBI" id="CHEBI:29105"/>
    </ligand>
</feature>
<dbReference type="SUPFAM" id="SSF57667">
    <property type="entry name" value="beta-beta-alpha zinc fingers"/>
    <property type="match status" value="2"/>
</dbReference>
<dbReference type="GeneID" id="115421446"/>
<evidence type="ECO:0000259" key="19">
    <source>
        <dbReference type="PROSITE" id="PS50157"/>
    </source>
</evidence>
<keyword evidence="6" id="KW-0677">Repeat</keyword>
<evidence type="ECO:0000256" key="16">
    <source>
        <dbReference type="PROSITE-ProRule" id="PRU00042"/>
    </source>
</evidence>
<feature type="domain" description="C2H2-type" evidence="19">
    <location>
        <begin position="547"/>
        <end position="570"/>
    </location>
</feature>
<evidence type="ECO:0000256" key="1">
    <source>
        <dbReference type="ARBA" id="ARBA00003767"/>
    </source>
</evidence>
<protein>
    <recommendedName>
        <fullName evidence="15">Zinc finger protein 276</fullName>
    </recommendedName>
</protein>
<dbReference type="RefSeq" id="XP_029993201.1">
    <property type="nucleotide sequence ID" value="XM_030137341.1"/>
</dbReference>
<evidence type="ECO:0000256" key="2">
    <source>
        <dbReference type="ARBA" id="ARBA00004123"/>
    </source>
</evidence>
<feature type="domain" description="C2H2-type" evidence="19">
    <location>
        <begin position="458"/>
        <end position="488"/>
    </location>
</feature>
<evidence type="ECO:0000256" key="9">
    <source>
        <dbReference type="ARBA" id="ARBA00022838"/>
    </source>
</evidence>
<dbReference type="FunFam" id="3.30.160.60:FF:000219">
    <property type="entry name" value="Zinc finger protein 276"/>
    <property type="match status" value="1"/>
</dbReference>
<dbReference type="FunFam" id="3.30.160.60:FF:000400">
    <property type="entry name" value="Zinc finger protein 276"/>
    <property type="match status" value="1"/>
</dbReference>
<dbReference type="RefSeq" id="XP_029993198.1">
    <property type="nucleotide sequence ID" value="XM_030137338.1"/>
</dbReference>
<proteinExistence type="predicted"/>
<keyword evidence="12" id="KW-0804">Transcription</keyword>
<evidence type="ECO:0000256" key="18">
    <source>
        <dbReference type="SAM" id="MobiDB-lite"/>
    </source>
</evidence>
<feature type="binding site" evidence="17">
    <location>
        <position position="86"/>
    </location>
    <ligand>
        <name>Zn(2+)</name>
        <dbReference type="ChEBI" id="CHEBI:29105"/>
    </ligand>
</feature>
<evidence type="ECO:0000256" key="14">
    <source>
        <dbReference type="ARBA" id="ARBA00023328"/>
    </source>
</evidence>
<evidence type="ECO:0000256" key="4">
    <source>
        <dbReference type="ARBA" id="ARBA00022454"/>
    </source>
</evidence>
<organism evidence="21 22">
    <name type="scientific">Sphaeramia orbicularis</name>
    <name type="common">orbiculate cardinalfish</name>
    <dbReference type="NCBI Taxonomy" id="375764"/>
    <lineage>
        <taxon>Eukaryota</taxon>
        <taxon>Metazoa</taxon>
        <taxon>Chordata</taxon>
        <taxon>Craniata</taxon>
        <taxon>Vertebrata</taxon>
        <taxon>Euteleostomi</taxon>
        <taxon>Actinopterygii</taxon>
        <taxon>Neopterygii</taxon>
        <taxon>Teleostei</taxon>
        <taxon>Neoteleostei</taxon>
        <taxon>Acanthomorphata</taxon>
        <taxon>Gobiaria</taxon>
        <taxon>Kurtiformes</taxon>
        <taxon>Apogonoidei</taxon>
        <taxon>Apogonidae</taxon>
        <taxon>Apogoninae</taxon>
        <taxon>Sphaeramia</taxon>
    </lineage>
</organism>